<reference evidence="1" key="1">
    <citation type="submission" date="2018-06" db="EMBL/GenBank/DDBJ databases">
        <authorList>
            <person name="Zhirakovskaya E."/>
        </authorList>
    </citation>
    <scope>NUCLEOTIDE SEQUENCE</scope>
</reference>
<protein>
    <submittedName>
        <fullName evidence="1">Uncharacterized protein</fullName>
    </submittedName>
</protein>
<name>A0A3B0ZLJ9_9ZZZZ</name>
<organism evidence="1">
    <name type="scientific">hydrothermal vent metagenome</name>
    <dbReference type="NCBI Taxonomy" id="652676"/>
    <lineage>
        <taxon>unclassified sequences</taxon>
        <taxon>metagenomes</taxon>
        <taxon>ecological metagenomes</taxon>
    </lineage>
</organism>
<accession>A0A3B0ZLJ9</accession>
<sequence>MFMKSILAIIILSLSIPYVWADKMATEAVKTYTLYGSAVRAADLETIKANVAAASSQFFDRCMARGASRGYWDCYKHWVTGESPWPFNQGFINGEPVSTRLHVDIYRDNKSWDGRRHQSTSEGSFLVRVGLGLRCPSELGFIIVADGPGEDRTQWCERVEVESCSTGNPLDVYSGKKYEFNVDYASPNGALKVERQYVNQHSGWIVNAEPRIKYVGASEAIPTEGLFPHTRAACVAPIEQVLTRYKATYDEPFFTERYTNLVCLKLLNRETSPVIHAWLSG</sequence>
<dbReference type="AlphaFoldDB" id="A0A3B0ZLJ9"/>
<proteinExistence type="predicted"/>
<feature type="non-terminal residue" evidence="1">
    <location>
        <position position="281"/>
    </location>
</feature>
<evidence type="ECO:0000313" key="1">
    <source>
        <dbReference type="EMBL" id="VAW90020.1"/>
    </source>
</evidence>
<dbReference type="EMBL" id="UOFP01000304">
    <property type="protein sequence ID" value="VAW90020.1"/>
    <property type="molecule type" value="Genomic_DNA"/>
</dbReference>
<gene>
    <name evidence="1" type="ORF">MNBD_GAMMA18-1439</name>
</gene>